<evidence type="ECO:0000313" key="3">
    <source>
        <dbReference type="Proteomes" id="UP001142489"/>
    </source>
</evidence>
<keyword evidence="1" id="KW-0812">Transmembrane</keyword>
<proteinExistence type="predicted"/>
<sequence>MKHRSFQTSRNVSAFCVFLVVLSVIFVIHRKLNKDKCKCPKGKEPGLMVADQEKTVSLDDTIWKTSETPNVSLIRSVMGPLLVQYTYLLGSPPIKKSEHRILDHWNFFCPQRKGRLFVENHWIHF</sequence>
<reference evidence="2" key="1">
    <citation type="journal article" date="2023" name="DNA Res.">
        <title>Chromosome-level genome assembly of Phrynocephalus forsythii using third-generation DNA sequencing and Hi-C analysis.</title>
        <authorList>
            <person name="Qi Y."/>
            <person name="Zhao W."/>
            <person name="Zhao Y."/>
            <person name="Niu C."/>
            <person name="Cao S."/>
            <person name="Zhang Y."/>
        </authorList>
    </citation>
    <scope>NUCLEOTIDE SEQUENCE</scope>
    <source>
        <tissue evidence="2">Muscle</tissue>
    </source>
</reference>
<comment type="caution">
    <text evidence="2">The sequence shown here is derived from an EMBL/GenBank/DDBJ whole genome shotgun (WGS) entry which is preliminary data.</text>
</comment>
<evidence type="ECO:0000313" key="2">
    <source>
        <dbReference type="EMBL" id="KAJ7344480.1"/>
    </source>
</evidence>
<feature type="transmembrane region" description="Helical" evidence="1">
    <location>
        <begin position="12"/>
        <end position="29"/>
    </location>
</feature>
<keyword evidence="1" id="KW-0472">Membrane</keyword>
<name>A0A9Q0Y592_9SAUR</name>
<evidence type="ECO:0000256" key="1">
    <source>
        <dbReference type="SAM" id="Phobius"/>
    </source>
</evidence>
<organism evidence="2 3">
    <name type="scientific">Phrynocephalus forsythii</name>
    <dbReference type="NCBI Taxonomy" id="171643"/>
    <lineage>
        <taxon>Eukaryota</taxon>
        <taxon>Metazoa</taxon>
        <taxon>Chordata</taxon>
        <taxon>Craniata</taxon>
        <taxon>Vertebrata</taxon>
        <taxon>Euteleostomi</taxon>
        <taxon>Lepidosauria</taxon>
        <taxon>Squamata</taxon>
        <taxon>Bifurcata</taxon>
        <taxon>Unidentata</taxon>
        <taxon>Episquamata</taxon>
        <taxon>Toxicofera</taxon>
        <taxon>Iguania</taxon>
        <taxon>Acrodonta</taxon>
        <taxon>Agamidae</taxon>
        <taxon>Agaminae</taxon>
        <taxon>Phrynocephalus</taxon>
    </lineage>
</organism>
<protein>
    <submittedName>
        <fullName evidence="2">Uncharacterized protein</fullName>
    </submittedName>
</protein>
<dbReference type="EMBL" id="JAPFRF010000001">
    <property type="protein sequence ID" value="KAJ7344480.1"/>
    <property type="molecule type" value="Genomic_DNA"/>
</dbReference>
<keyword evidence="1" id="KW-1133">Transmembrane helix</keyword>
<dbReference type="AlphaFoldDB" id="A0A9Q0Y592"/>
<gene>
    <name evidence="2" type="ORF">JRQ81_000430</name>
</gene>
<dbReference type="Proteomes" id="UP001142489">
    <property type="component" value="Unassembled WGS sequence"/>
</dbReference>
<accession>A0A9Q0Y592</accession>
<keyword evidence="3" id="KW-1185">Reference proteome</keyword>